<dbReference type="InterPro" id="IPR013216">
    <property type="entry name" value="Methyltransf_11"/>
</dbReference>
<dbReference type="Gene3D" id="3.40.50.150">
    <property type="entry name" value="Vaccinia Virus protein VP39"/>
    <property type="match status" value="1"/>
</dbReference>
<dbReference type="CDD" id="cd02440">
    <property type="entry name" value="AdoMet_MTases"/>
    <property type="match status" value="1"/>
</dbReference>
<evidence type="ECO:0000259" key="1">
    <source>
        <dbReference type="Pfam" id="PF08241"/>
    </source>
</evidence>
<evidence type="ECO:0000313" key="2">
    <source>
        <dbReference type="EMBL" id="KMO39103.1"/>
    </source>
</evidence>
<proteinExistence type="predicted"/>
<dbReference type="Pfam" id="PF08241">
    <property type="entry name" value="Methyltransf_11"/>
    <property type="match status" value="1"/>
</dbReference>
<evidence type="ECO:0000313" key="3">
    <source>
        <dbReference type="Proteomes" id="UP000035955"/>
    </source>
</evidence>
<protein>
    <submittedName>
        <fullName evidence="2">Methyltransferase type 11</fullName>
    </submittedName>
</protein>
<name>A0A0J6T0J8_9HYPH</name>
<accession>A0A0J6T0J8</accession>
<gene>
    <name evidence="2" type="ORF">VQ02_10685</name>
</gene>
<reference evidence="2 3" key="1">
    <citation type="submission" date="2015-03" db="EMBL/GenBank/DDBJ databases">
        <title>Genome sequencing of Methylobacterium variabile DSM 16961.</title>
        <authorList>
            <person name="Chaudhry V."/>
            <person name="Patil P.B."/>
        </authorList>
    </citation>
    <scope>NUCLEOTIDE SEQUENCE [LARGE SCALE GENOMIC DNA]</scope>
    <source>
        <strain evidence="2 3">DSM 16961</strain>
    </source>
</reference>
<keyword evidence="3" id="KW-1185">Reference proteome</keyword>
<dbReference type="AlphaFoldDB" id="A0A0J6T0J8"/>
<keyword evidence="2" id="KW-0489">Methyltransferase</keyword>
<keyword evidence="2" id="KW-0808">Transferase</keyword>
<dbReference type="OrthoDB" id="9811589at2"/>
<dbReference type="InterPro" id="IPR029063">
    <property type="entry name" value="SAM-dependent_MTases_sf"/>
</dbReference>
<feature type="domain" description="Methyltransferase type 11" evidence="1">
    <location>
        <begin position="142"/>
        <end position="235"/>
    </location>
</feature>
<dbReference type="SUPFAM" id="SSF53335">
    <property type="entry name" value="S-adenosyl-L-methionine-dependent methyltransferases"/>
    <property type="match status" value="1"/>
</dbReference>
<dbReference type="Proteomes" id="UP000035955">
    <property type="component" value="Unassembled WGS sequence"/>
</dbReference>
<sequence length="390" mass="43365">MIPFGLLSPVTGEALHHDTPHSLREGKRGPRWPVVDGIPYLRVGRDDLVREVLGHLDKGAPGHALELLLADQDEWWTGPRADPATLRDLVREMKYVSLREACARLGWGRVGDYFVHRWSDPTYLAGLALLEAHWNKPACAFELACGIGHYLRELQGRGVRVSGGDVVFAKLWVARHWVAGQRPQLVCFDAASPHWPIDQAPVDLVMCHDAFYFLPEKARILDCLRKTAGEEGWLALSHVHNSARPGFSAGHAVSAAEIEELFPDGLVYDDDELTRALVEARAPVPAEPAALDHVEAFSVVCGPGMRPAPRPLVDGLTLPREGAHLRLNPLYRPDPSGGYAVAWPSERYRDEYAPRATYPMHSAGPETLEATPETVDRARIREFVDLPERW</sequence>
<dbReference type="RefSeq" id="WP_048444163.1">
    <property type="nucleotide sequence ID" value="NZ_LABY01000063.1"/>
</dbReference>
<dbReference type="PATRIC" id="fig|298794.3.peg.6754"/>
<dbReference type="EMBL" id="LABY01000063">
    <property type="protein sequence ID" value="KMO39103.1"/>
    <property type="molecule type" value="Genomic_DNA"/>
</dbReference>
<organism evidence="2 3">
    <name type="scientific">Methylobacterium variabile</name>
    <dbReference type="NCBI Taxonomy" id="298794"/>
    <lineage>
        <taxon>Bacteria</taxon>
        <taxon>Pseudomonadati</taxon>
        <taxon>Pseudomonadota</taxon>
        <taxon>Alphaproteobacteria</taxon>
        <taxon>Hyphomicrobiales</taxon>
        <taxon>Methylobacteriaceae</taxon>
        <taxon>Methylobacterium</taxon>
    </lineage>
</organism>
<dbReference type="GO" id="GO:0008757">
    <property type="term" value="F:S-adenosylmethionine-dependent methyltransferase activity"/>
    <property type="evidence" value="ECO:0007669"/>
    <property type="project" value="InterPro"/>
</dbReference>
<comment type="caution">
    <text evidence="2">The sequence shown here is derived from an EMBL/GenBank/DDBJ whole genome shotgun (WGS) entry which is preliminary data.</text>
</comment>
<dbReference type="GO" id="GO:0032259">
    <property type="term" value="P:methylation"/>
    <property type="evidence" value="ECO:0007669"/>
    <property type="project" value="UniProtKB-KW"/>
</dbReference>